<dbReference type="PANTHER" id="PTHR37317">
    <property type="entry name" value="BLR8090 PROTEIN"/>
    <property type="match status" value="1"/>
</dbReference>
<feature type="domain" description="Treble clef zinc finger" evidence="1">
    <location>
        <begin position="81"/>
        <end position="134"/>
    </location>
</feature>
<feature type="domain" description="Treble clef zinc finger" evidence="1">
    <location>
        <begin position="12"/>
        <end position="64"/>
    </location>
</feature>
<dbReference type="PANTHER" id="PTHR37317:SF1">
    <property type="entry name" value="ZINC-RIBBON DOMAIN-CONTAINING PROTEIN-RELATED"/>
    <property type="match status" value="1"/>
</dbReference>
<evidence type="ECO:0000313" key="3">
    <source>
        <dbReference type="Proteomes" id="UP000008803"/>
    </source>
</evidence>
<reference evidence="2 3" key="2">
    <citation type="submission" date="2010-03" db="EMBL/GenBank/DDBJ databases">
        <authorList>
            <person name="Pajon A."/>
        </authorList>
    </citation>
    <scope>NUCLEOTIDE SEQUENCE [LARGE SCALE GENOMIC DNA]</scope>
    <source>
        <strain evidence="2 3">70/3</strain>
    </source>
</reference>
<dbReference type="HOGENOM" id="CLU_045823_0_0_9"/>
<name>D4JR74_9FIRM</name>
<dbReference type="KEGG" id="esu:EUS_02580"/>
<gene>
    <name evidence="2" type="ORF">EUS_02580</name>
</gene>
<protein>
    <recommendedName>
        <fullName evidence="1">Treble clef zinc finger domain-containing protein</fullName>
    </recommendedName>
</protein>
<dbReference type="Pfam" id="PF14311">
    <property type="entry name" value="DUF4379"/>
    <property type="match status" value="5"/>
</dbReference>
<organism evidence="2 3">
    <name type="scientific">[Eubacterium] siraeum 70/3</name>
    <dbReference type="NCBI Taxonomy" id="657319"/>
    <lineage>
        <taxon>Bacteria</taxon>
        <taxon>Bacillati</taxon>
        <taxon>Bacillota</taxon>
        <taxon>Clostridia</taxon>
        <taxon>Eubacteriales</taxon>
        <taxon>Oscillospiraceae</taxon>
        <taxon>Oscillospiraceae incertae sedis</taxon>
    </lineage>
</organism>
<feature type="domain" description="Treble clef zinc finger" evidence="1">
    <location>
        <begin position="220"/>
        <end position="273"/>
    </location>
</feature>
<feature type="domain" description="Treble clef zinc finger" evidence="1">
    <location>
        <begin position="290"/>
        <end position="344"/>
    </location>
</feature>
<dbReference type="Proteomes" id="UP000008803">
    <property type="component" value="Chromosome"/>
</dbReference>
<proteinExistence type="predicted"/>
<dbReference type="PATRIC" id="fig|657319.3.peg.2406"/>
<sequence>MSNLLSEVHPELVLEWSERNLPLTPDKITYGSNKIVWWIGTCGHEWQTSVKARSSGEKCPICSGARAVEGINDLVTLKPELAAEWSSKNNPLKPTMVTVGSHKKVIWKGKCGHEWTATVKSRAISGTGCPYCSHNKVLEGFNDLASQRPLIASEWSERNYPLKPNMVTVFANRKVWWKCSKGHEWNTLISTRSGGSQCPYCSGQILLKGFNDFATTHPQLAQEWSDRNLPLTPDMINEKSRKNVWWKCRECGNEWQSVVYARIRGTICPVCADRAVMAGYNDLATTDAHLLSEWDYEKNKGISPNKVSRNSMRSVWWKCSLGHSWKAKISERAIEEKGCTVCEKDYLTVFPKLAVMFYAAMKHIKVQFDTDKVIGIPLEMYVPEENAAIETVGGTEEIETLKAYLCRKREIKLIKIPYTVGSSEADFAEKIKKAFRSIHIFITSNEDEDIAFIRQRFFEWRKAQQK</sequence>
<dbReference type="InterPro" id="IPR025487">
    <property type="entry name" value="DUF4379"/>
</dbReference>
<dbReference type="AlphaFoldDB" id="D4JR74"/>
<evidence type="ECO:0000313" key="2">
    <source>
        <dbReference type="EMBL" id="CBK95593.1"/>
    </source>
</evidence>
<reference evidence="2 3" key="1">
    <citation type="submission" date="2010-03" db="EMBL/GenBank/DDBJ databases">
        <title>The genome sequence of Eubacterium siraeum 70/3.</title>
        <authorList>
            <consortium name="metaHIT consortium -- http://www.metahit.eu/"/>
            <person name="Pajon A."/>
            <person name="Turner K."/>
            <person name="Parkhill J."/>
            <person name="Duncan S."/>
            <person name="Flint H."/>
        </authorList>
    </citation>
    <scope>NUCLEOTIDE SEQUENCE [LARGE SCALE GENOMIC DNA]</scope>
    <source>
        <strain evidence="2 3">70/3</strain>
    </source>
</reference>
<dbReference type="BioCyc" id="ESIR657319:G136K-218-MONOMER"/>
<dbReference type="EMBL" id="FP929044">
    <property type="protein sequence ID" value="CBK95593.1"/>
    <property type="molecule type" value="Genomic_DNA"/>
</dbReference>
<evidence type="ECO:0000259" key="1">
    <source>
        <dbReference type="Pfam" id="PF14311"/>
    </source>
</evidence>
<feature type="domain" description="Treble clef zinc finger" evidence="1">
    <location>
        <begin position="151"/>
        <end position="203"/>
    </location>
</feature>
<accession>D4JR74</accession>